<dbReference type="InterPro" id="IPR031099">
    <property type="entry name" value="BRCA1-associated"/>
</dbReference>
<dbReference type="Gene3D" id="3.30.40.10">
    <property type="entry name" value="Zinc/RING finger domain, C3HC4 (zinc finger)"/>
    <property type="match status" value="1"/>
</dbReference>
<keyword evidence="6 10" id="KW-0863">Zinc-finger</keyword>
<dbReference type="PANTHER" id="PTHR13763:SF0">
    <property type="entry name" value="BREAST CANCER TYPE 1 SUSCEPTIBILITY PROTEIN"/>
    <property type="match status" value="1"/>
</dbReference>
<feature type="compositionally biased region" description="Low complexity" evidence="11">
    <location>
        <begin position="243"/>
        <end position="258"/>
    </location>
</feature>
<feature type="compositionally biased region" description="Basic and acidic residues" evidence="11">
    <location>
        <begin position="207"/>
        <end position="220"/>
    </location>
</feature>
<dbReference type="GO" id="GO:0000724">
    <property type="term" value="P:double-strand break repair via homologous recombination"/>
    <property type="evidence" value="ECO:0007669"/>
    <property type="project" value="TreeGrafter"/>
</dbReference>
<evidence type="ECO:0000256" key="7">
    <source>
        <dbReference type="ARBA" id="ARBA00022833"/>
    </source>
</evidence>
<dbReference type="CDD" id="cd17720">
    <property type="entry name" value="BRCT_Bard1_rpt2"/>
    <property type="match status" value="1"/>
</dbReference>
<dbReference type="SMART" id="SM00184">
    <property type="entry name" value="RING"/>
    <property type="match status" value="1"/>
</dbReference>
<dbReference type="InterPro" id="IPR013083">
    <property type="entry name" value="Znf_RING/FYVE/PHD"/>
</dbReference>
<dbReference type="InterPro" id="IPR001876">
    <property type="entry name" value="Znf_RanBP2"/>
</dbReference>
<evidence type="ECO:0000256" key="2">
    <source>
        <dbReference type="ARBA" id="ARBA00017887"/>
    </source>
</evidence>
<feature type="region of interest" description="Disordered" evidence="11">
    <location>
        <begin position="141"/>
        <end position="220"/>
    </location>
</feature>
<dbReference type="PROSITE" id="PS00518">
    <property type="entry name" value="ZF_RING_1"/>
    <property type="match status" value="1"/>
</dbReference>
<dbReference type="Pfam" id="PF00533">
    <property type="entry name" value="BRCT"/>
    <property type="match status" value="1"/>
</dbReference>
<gene>
    <name evidence="14" type="ORF">HMPREF1544_06370</name>
</gene>
<dbReference type="OrthoDB" id="549017at2759"/>
<keyword evidence="8" id="KW-0234">DNA repair</keyword>
<dbReference type="VEuPathDB" id="FungiDB:HMPREF1544_06370"/>
<dbReference type="InterPro" id="IPR036420">
    <property type="entry name" value="BRCT_dom_sf"/>
</dbReference>
<evidence type="ECO:0000259" key="12">
    <source>
        <dbReference type="PROSITE" id="PS50089"/>
    </source>
</evidence>
<dbReference type="SMART" id="SM00292">
    <property type="entry name" value="BRCT"/>
    <property type="match status" value="2"/>
</dbReference>
<evidence type="ECO:0000256" key="11">
    <source>
        <dbReference type="SAM" id="MobiDB-lite"/>
    </source>
</evidence>
<dbReference type="GO" id="GO:0008270">
    <property type="term" value="F:zinc ion binding"/>
    <property type="evidence" value="ECO:0007669"/>
    <property type="project" value="UniProtKB-KW"/>
</dbReference>
<feature type="compositionally biased region" description="Polar residues" evidence="11">
    <location>
        <begin position="259"/>
        <end position="293"/>
    </location>
</feature>
<dbReference type="SUPFAM" id="SSF52113">
    <property type="entry name" value="BRCT domain"/>
    <property type="match status" value="2"/>
</dbReference>
<keyword evidence="5" id="KW-0227">DNA damage</keyword>
<evidence type="ECO:0000256" key="1">
    <source>
        <dbReference type="ARBA" id="ARBA00004123"/>
    </source>
</evidence>
<organism evidence="14 15">
    <name type="scientific">Mucor circinelloides f. circinelloides (strain 1006PhL)</name>
    <name type="common">Mucormycosis agent</name>
    <name type="synonym">Calyptromyces circinelloides</name>
    <dbReference type="NCBI Taxonomy" id="1220926"/>
    <lineage>
        <taxon>Eukaryota</taxon>
        <taxon>Fungi</taxon>
        <taxon>Fungi incertae sedis</taxon>
        <taxon>Mucoromycota</taxon>
        <taxon>Mucoromycotina</taxon>
        <taxon>Mucoromycetes</taxon>
        <taxon>Mucorales</taxon>
        <taxon>Mucorineae</taxon>
        <taxon>Mucoraceae</taxon>
        <taxon>Mucor</taxon>
    </lineage>
</organism>
<dbReference type="OMA" id="NQQRESC"/>
<dbReference type="Gene3D" id="3.40.50.10190">
    <property type="entry name" value="BRCT domain"/>
    <property type="match status" value="2"/>
</dbReference>
<keyword evidence="7" id="KW-0862">Zinc</keyword>
<keyword evidence="9" id="KW-0539">Nucleus</keyword>
<evidence type="ECO:0000256" key="4">
    <source>
        <dbReference type="ARBA" id="ARBA00022737"/>
    </source>
</evidence>
<dbReference type="SUPFAM" id="SSF57850">
    <property type="entry name" value="RING/U-box"/>
    <property type="match status" value="1"/>
</dbReference>
<keyword evidence="15" id="KW-1185">Reference proteome</keyword>
<dbReference type="GO" id="GO:0045944">
    <property type="term" value="P:positive regulation of transcription by RNA polymerase II"/>
    <property type="evidence" value="ECO:0007669"/>
    <property type="project" value="TreeGrafter"/>
</dbReference>
<evidence type="ECO:0000256" key="3">
    <source>
        <dbReference type="ARBA" id="ARBA00022723"/>
    </source>
</evidence>
<dbReference type="InParanoid" id="S2K3Q4"/>
<feature type="domain" description="BRCT" evidence="13">
    <location>
        <begin position="521"/>
        <end position="615"/>
    </location>
</feature>
<dbReference type="STRING" id="1220926.S2K3Q4"/>
<sequence length="615" mass="69195">MEAEYVTNTESCLECSICYSVFVQATNIAECGHRFCLKCIQTSLKESSVCPTCQKPADIKHLTADPRLDNVLGFIDTMKNAILSHPLTPLSLSLRQQQQQHMSQRAQNMNTTSNSDETSEMYQLEETSSDLIPSAEEIEQSFSRKRKHTGVDTQNTDTQTTLNEEEDLEREFNDSVSAPTTQDAKRFKPFESGTVSQNLLSTEDVDMAEKKPKITDDNEKKRLLNPKNILGDIWSFSQDDIDAAQSQSQQNESSAMASVSGNSESEATQKGQQSASENHALTDEPTSQATQSAAITEASKDFIPDTVYSDSEDDAGKQDVWECGNCEYVNRVYFQTCGCCRFFRNYKANTMLPAAEVDANIAAPPPPPKTTAKEPYKMTVAGDEENAPAEGTFTVPKTRRRTNSVSRKEVHIMYTGLTPEDEKKLDKIKEEADLTLKIVIHYQMRDFNDVTHVITSVDKKHLCKRTLKYLQGVLKGKWVVDPQWLIDSTKSKKWQAEDKYEVQGDHLTGKTHAPKLARESQQEPLFQDMKLYLFGDFTGKHNKNDLLILCKAGGAKILSRKPPGHVARSKQALDLAEPIVIYSADQKKKKPVWLNQCQVRDPQWIIDCISKFKVE</sequence>
<evidence type="ECO:0000259" key="13">
    <source>
        <dbReference type="PROSITE" id="PS50172"/>
    </source>
</evidence>
<evidence type="ECO:0000313" key="14">
    <source>
        <dbReference type="EMBL" id="EPB86845.1"/>
    </source>
</evidence>
<dbReference type="PROSITE" id="PS01358">
    <property type="entry name" value="ZF_RANBP2_1"/>
    <property type="match status" value="1"/>
</dbReference>
<feature type="compositionally biased region" description="Low complexity" evidence="11">
    <location>
        <begin position="153"/>
        <end position="162"/>
    </location>
</feature>
<dbReference type="PROSITE" id="PS50089">
    <property type="entry name" value="ZF_RING_2"/>
    <property type="match status" value="1"/>
</dbReference>
<proteinExistence type="predicted"/>
<dbReference type="PROSITE" id="PS50172">
    <property type="entry name" value="BRCT"/>
    <property type="match status" value="2"/>
</dbReference>
<dbReference type="PANTHER" id="PTHR13763">
    <property type="entry name" value="BREAST CANCER TYPE 1 SUSCEPTIBILITY PROTEIN BRCA1"/>
    <property type="match status" value="1"/>
</dbReference>
<dbReference type="InterPro" id="IPR017907">
    <property type="entry name" value="Znf_RING_CS"/>
</dbReference>
<dbReference type="InterPro" id="IPR001357">
    <property type="entry name" value="BRCT_dom"/>
</dbReference>
<feature type="domain" description="BRCT" evidence="13">
    <location>
        <begin position="448"/>
        <end position="502"/>
    </location>
</feature>
<feature type="compositionally biased region" description="Low complexity" evidence="11">
    <location>
        <begin position="97"/>
        <end position="107"/>
    </location>
</feature>
<dbReference type="InterPro" id="IPR001841">
    <property type="entry name" value="Znf_RING"/>
</dbReference>
<dbReference type="EMBL" id="KE123980">
    <property type="protein sequence ID" value="EPB86845.1"/>
    <property type="molecule type" value="Genomic_DNA"/>
</dbReference>
<keyword evidence="3" id="KW-0479">Metal-binding</keyword>
<protein>
    <recommendedName>
        <fullName evidence="2">RanBP-type and C3HC4-type zinc finger-containing protein 1</fullName>
    </recommendedName>
</protein>
<feature type="domain" description="RING-type" evidence="12">
    <location>
        <begin position="15"/>
        <end position="54"/>
    </location>
</feature>
<evidence type="ECO:0000256" key="9">
    <source>
        <dbReference type="ARBA" id="ARBA00023242"/>
    </source>
</evidence>
<feature type="region of interest" description="Disordered" evidence="11">
    <location>
        <begin position="242"/>
        <end position="293"/>
    </location>
</feature>
<feature type="region of interest" description="Disordered" evidence="11">
    <location>
        <begin position="97"/>
        <end position="129"/>
    </location>
</feature>
<evidence type="ECO:0000256" key="6">
    <source>
        <dbReference type="ARBA" id="ARBA00022771"/>
    </source>
</evidence>
<dbReference type="GO" id="GO:0004842">
    <property type="term" value="F:ubiquitin-protein transferase activity"/>
    <property type="evidence" value="ECO:0007669"/>
    <property type="project" value="TreeGrafter"/>
</dbReference>
<evidence type="ECO:0000256" key="10">
    <source>
        <dbReference type="PROSITE-ProRule" id="PRU00175"/>
    </source>
</evidence>
<evidence type="ECO:0000256" key="8">
    <source>
        <dbReference type="ARBA" id="ARBA00023204"/>
    </source>
</evidence>
<dbReference type="Proteomes" id="UP000014254">
    <property type="component" value="Unassembled WGS sequence"/>
</dbReference>
<evidence type="ECO:0000313" key="15">
    <source>
        <dbReference type="Proteomes" id="UP000014254"/>
    </source>
</evidence>
<evidence type="ECO:0000256" key="5">
    <source>
        <dbReference type="ARBA" id="ARBA00022763"/>
    </source>
</evidence>
<dbReference type="eggNOG" id="KOG4362">
    <property type="taxonomic scope" value="Eukaryota"/>
</dbReference>
<name>S2K3Q4_MUCC1</name>
<accession>S2K3Q4</accession>
<dbReference type="AlphaFoldDB" id="S2K3Q4"/>
<dbReference type="Pfam" id="PF13923">
    <property type="entry name" value="zf-C3HC4_2"/>
    <property type="match status" value="1"/>
</dbReference>
<comment type="subcellular location">
    <subcellularLocation>
        <location evidence="1">Nucleus</location>
    </subcellularLocation>
</comment>
<dbReference type="GO" id="GO:0005634">
    <property type="term" value="C:nucleus"/>
    <property type="evidence" value="ECO:0007669"/>
    <property type="project" value="UniProtKB-SubCell"/>
</dbReference>
<keyword evidence="4" id="KW-0677">Repeat</keyword>
<reference evidence="15" key="1">
    <citation type="submission" date="2013-05" db="EMBL/GenBank/DDBJ databases">
        <title>The Genome sequence of Mucor circinelloides f. circinelloides 1006PhL.</title>
        <authorList>
            <consortium name="The Broad Institute Genomics Platform"/>
            <person name="Cuomo C."/>
            <person name="Earl A."/>
            <person name="Findley K."/>
            <person name="Lee S.C."/>
            <person name="Walker B."/>
            <person name="Young S."/>
            <person name="Zeng Q."/>
            <person name="Gargeya S."/>
            <person name="Fitzgerald M."/>
            <person name="Haas B."/>
            <person name="Abouelleil A."/>
            <person name="Allen A.W."/>
            <person name="Alvarado L."/>
            <person name="Arachchi H.M."/>
            <person name="Berlin A.M."/>
            <person name="Chapman S.B."/>
            <person name="Gainer-Dewar J."/>
            <person name="Goldberg J."/>
            <person name="Griggs A."/>
            <person name="Gujja S."/>
            <person name="Hansen M."/>
            <person name="Howarth C."/>
            <person name="Imamovic A."/>
            <person name="Ireland A."/>
            <person name="Larimer J."/>
            <person name="McCowan C."/>
            <person name="Murphy C."/>
            <person name="Pearson M."/>
            <person name="Poon T.W."/>
            <person name="Priest M."/>
            <person name="Roberts A."/>
            <person name="Saif S."/>
            <person name="Shea T."/>
            <person name="Sisk P."/>
            <person name="Sykes S."/>
            <person name="Wortman J."/>
            <person name="Nusbaum C."/>
            <person name="Birren B."/>
        </authorList>
    </citation>
    <scope>NUCLEOTIDE SEQUENCE [LARGE SCALE GENOMIC DNA]</scope>
    <source>
        <strain evidence="15">1006PhL</strain>
    </source>
</reference>